<dbReference type="Proteomes" id="UP001209730">
    <property type="component" value="Unassembled WGS sequence"/>
</dbReference>
<dbReference type="EMBL" id="CP014864">
    <property type="protein sequence ID" value="AMX01231.1"/>
    <property type="molecule type" value="Genomic_DNA"/>
</dbReference>
<dbReference type="KEGG" id="mthd:A3224_00335"/>
<proteinExistence type="predicted"/>
<dbReference type="RefSeq" id="WP_067149959.1">
    <property type="nucleotide sequence ID" value="NZ_CP014864.1"/>
</dbReference>
<reference evidence="1" key="1">
    <citation type="submission" date="2016-03" db="EMBL/GenBank/DDBJ databases">
        <authorList>
            <person name="Ploux O."/>
        </authorList>
    </citation>
    <scope>NUCLEOTIDE SEQUENCE [LARGE SCALE GENOMIC DNA]</scope>
    <source>
        <strain evidence="1">DAU221</strain>
    </source>
</reference>
<dbReference type="Proteomes" id="UP000076077">
    <property type="component" value="Chromosome"/>
</dbReference>
<reference evidence="2" key="3">
    <citation type="submission" date="2022-11" db="EMBL/GenBank/DDBJ databases">
        <title>Chitin-degrading and fungicidal potential of chitinolytic bacterial strains from marine environment of the Pacific Ocean regions.</title>
        <authorList>
            <person name="Pentekhina I."/>
            <person name="Nedashkovskaya O."/>
            <person name="Seitkalieva A."/>
            <person name="Podvolotskaya A."/>
            <person name="Tekutyeva L."/>
            <person name="Balabanova L."/>
        </authorList>
    </citation>
    <scope>NUCLEOTIDE SEQUENCE</scope>
    <source>
        <strain evidence="2">KMM 6838</strain>
    </source>
</reference>
<evidence type="ECO:0000313" key="3">
    <source>
        <dbReference type="Proteomes" id="UP000076077"/>
    </source>
</evidence>
<evidence type="ECO:0000313" key="2">
    <source>
        <dbReference type="EMBL" id="MCX2802522.1"/>
    </source>
</evidence>
<dbReference type="AlphaFoldDB" id="A0A143HIB4"/>
<evidence type="ECO:0000313" key="1">
    <source>
        <dbReference type="EMBL" id="AMX01231.1"/>
    </source>
</evidence>
<sequence length="62" mass="7123">MAAASSSQFLEIEIREDTLTSLLAERRLKVEDLRCLTPRARRQLRRVLLQSLLADVRDGQTL</sequence>
<accession>A0A143HIB4</accession>
<reference evidence="3" key="2">
    <citation type="submission" date="2016-03" db="EMBL/GenBank/DDBJ databases">
        <authorList>
            <person name="Lee Y.-S."/>
            <person name="Choi Y.-L."/>
        </authorList>
    </citation>
    <scope>NUCLEOTIDE SEQUENCE [LARGE SCALE GENOMIC DNA]</scope>
    <source>
        <strain evidence="3">DAU221</strain>
    </source>
</reference>
<name>A0A143HIB4_MICTH</name>
<protein>
    <submittedName>
        <fullName evidence="1">Uncharacterized protein</fullName>
    </submittedName>
</protein>
<dbReference type="GeneID" id="76606494"/>
<keyword evidence="3" id="KW-1185">Reference proteome</keyword>
<organism evidence="1 3">
    <name type="scientific">Microbulbifer thermotolerans</name>
    <dbReference type="NCBI Taxonomy" id="252514"/>
    <lineage>
        <taxon>Bacteria</taxon>
        <taxon>Pseudomonadati</taxon>
        <taxon>Pseudomonadota</taxon>
        <taxon>Gammaproteobacteria</taxon>
        <taxon>Cellvibrionales</taxon>
        <taxon>Microbulbiferaceae</taxon>
        <taxon>Microbulbifer</taxon>
    </lineage>
</organism>
<gene>
    <name evidence="1" type="ORF">A3224_00335</name>
    <name evidence="2" type="ORF">OQJ68_12065</name>
</gene>
<dbReference type="EMBL" id="JAPHQB010000019">
    <property type="protein sequence ID" value="MCX2802522.1"/>
    <property type="molecule type" value="Genomic_DNA"/>
</dbReference>